<feature type="chain" id="PRO_5012691604" evidence="1">
    <location>
        <begin position="30"/>
        <end position="253"/>
    </location>
</feature>
<keyword evidence="3" id="KW-1185">Reference proteome</keyword>
<dbReference type="AlphaFoldDB" id="A0A226DG82"/>
<evidence type="ECO:0000313" key="2">
    <source>
        <dbReference type="EMBL" id="OXA43591.1"/>
    </source>
</evidence>
<comment type="caution">
    <text evidence="2">The sequence shown here is derived from an EMBL/GenBank/DDBJ whole genome shotgun (WGS) entry which is preliminary data.</text>
</comment>
<sequence length="253" mass="26683">MYFLRISNIISMTLRILLGLLPLLHLTVAASYNQPCNPTTHCDTAVGLVCDAGLCRCSSGSLTNQVSYNLAWDSSRGICVGQHLSACTGTRQSPVPGGMKAVPCLDQLTCVQLRDMPMGVGSCENVPKVSLIGTTCSTDTFCDSSRSLVCTEGRCACATSRLNTSPEYQLVWDLDMNDCVAPIGAACVGTKEFPVAAGHKSIACILEADCLAVASQPPGLGICTSRSTPNSAELLHPGMLQLLISTCVIAMFR</sequence>
<proteinExistence type="predicted"/>
<gene>
    <name evidence="2" type="ORF">Fcan01_21493</name>
</gene>
<reference evidence="2 3" key="1">
    <citation type="submission" date="2015-12" db="EMBL/GenBank/DDBJ databases">
        <title>The genome of Folsomia candida.</title>
        <authorList>
            <person name="Faddeeva A."/>
            <person name="Derks M.F."/>
            <person name="Anvar Y."/>
            <person name="Smit S."/>
            <person name="Van Straalen N."/>
            <person name="Roelofs D."/>
        </authorList>
    </citation>
    <scope>NUCLEOTIDE SEQUENCE [LARGE SCALE GENOMIC DNA]</scope>
    <source>
        <strain evidence="2 3">VU population</strain>
        <tissue evidence="2">Whole body</tissue>
    </source>
</reference>
<feature type="signal peptide" evidence="1">
    <location>
        <begin position="1"/>
        <end position="29"/>
    </location>
</feature>
<protein>
    <submittedName>
        <fullName evidence="2">Uncharacterized protein</fullName>
    </submittedName>
</protein>
<dbReference type="OrthoDB" id="8287917at2759"/>
<evidence type="ECO:0000256" key="1">
    <source>
        <dbReference type="SAM" id="SignalP"/>
    </source>
</evidence>
<evidence type="ECO:0000313" key="3">
    <source>
        <dbReference type="Proteomes" id="UP000198287"/>
    </source>
</evidence>
<accession>A0A226DG82</accession>
<keyword evidence="1" id="KW-0732">Signal</keyword>
<organism evidence="2 3">
    <name type="scientific">Folsomia candida</name>
    <name type="common">Springtail</name>
    <dbReference type="NCBI Taxonomy" id="158441"/>
    <lineage>
        <taxon>Eukaryota</taxon>
        <taxon>Metazoa</taxon>
        <taxon>Ecdysozoa</taxon>
        <taxon>Arthropoda</taxon>
        <taxon>Hexapoda</taxon>
        <taxon>Collembola</taxon>
        <taxon>Entomobryomorpha</taxon>
        <taxon>Isotomoidea</taxon>
        <taxon>Isotomidae</taxon>
        <taxon>Proisotominae</taxon>
        <taxon>Folsomia</taxon>
    </lineage>
</organism>
<dbReference type="Proteomes" id="UP000198287">
    <property type="component" value="Unassembled WGS sequence"/>
</dbReference>
<name>A0A226DG82_FOLCA</name>
<dbReference type="EMBL" id="LNIX01000021">
    <property type="protein sequence ID" value="OXA43591.1"/>
    <property type="molecule type" value="Genomic_DNA"/>
</dbReference>